<dbReference type="RefSeq" id="WP_407986646.1">
    <property type="nucleotide sequence ID" value="NZ_AP035881.2"/>
</dbReference>
<proteinExistence type="predicted"/>
<organism evidence="1">
    <name type="scientific">Kitasatospora sp. CMC57</name>
    <dbReference type="NCBI Taxonomy" id="3231513"/>
    <lineage>
        <taxon>Bacteria</taxon>
        <taxon>Bacillati</taxon>
        <taxon>Actinomycetota</taxon>
        <taxon>Actinomycetes</taxon>
        <taxon>Kitasatosporales</taxon>
        <taxon>Streptomycetaceae</taxon>
        <taxon>Kitasatospora</taxon>
    </lineage>
</organism>
<dbReference type="EMBL" id="AP035881">
    <property type="protein sequence ID" value="BFP44044.1"/>
    <property type="molecule type" value="Genomic_DNA"/>
</dbReference>
<accession>A0AB33JL46</accession>
<name>A0AB33JL46_9ACTN</name>
<sequence length="70" mass="7436">MTLLRALSRQILRTFFKSWQCQCADFFLPPPVIADSMIPVGIVRTAAPALAGYAAASSAHRRSAVGATTG</sequence>
<evidence type="ECO:0000313" key="1">
    <source>
        <dbReference type="EMBL" id="BFP44044.1"/>
    </source>
</evidence>
<gene>
    <name evidence="1" type="ORF">KCMC57_04120</name>
</gene>
<dbReference type="AlphaFoldDB" id="A0AB33JL46"/>
<protein>
    <submittedName>
        <fullName evidence="1">Uncharacterized protein</fullName>
    </submittedName>
</protein>
<reference evidence="1" key="1">
    <citation type="submission" date="2024-07" db="EMBL/GenBank/DDBJ databases">
        <title>Complete genome sequences of cellulolytic bacteria, Kitasatospora sp. CMC57 and Streptomyces sp. CMC78, isolated from Japanese agricultural soil.</title>
        <authorList>
            <person name="Hashimoto T."/>
            <person name="Ito M."/>
            <person name="Iwamoto M."/>
            <person name="Fukahori D."/>
            <person name="Shoda T."/>
            <person name="Sakoda M."/>
            <person name="Morohoshi T."/>
            <person name="Mitsuboshi M."/>
            <person name="Nishizawa T."/>
        </authorList>
    </citation>
    <scope>NUCLEOTIDE SEQUENCE</scope>
    <source>
        <strain evidence="1">CMC57</strain>
    </source>
</reference>